<proteinExistence type="predicted"/>
<organism evidence="3 4">
    <name type="scientific">Halalkalibacter hemicellulosilyticusJCM 9152</name>
    <dbReference type="NCBI Taxonomy" id="1236971"/>
    <lineage>
        <taxon>Bacteria</taxon>
        <taxon>Bacillati</taxon>
        <taxon>Bacillota</taxon>
        <taxon>Bacilli</taxon>
        <taxon>Bacillales</taxon>
        <taxon>Bacillaceae</taxon>
        <taxon>Halalkalibacter</taxon>
    </lineage>
</organism>
<dbReference type="NCBIfam" id="NF037970">
    <property type="entry name" value="vanZ_1"/>
    <property type="match status" value="1"/>
</dbReference>
<feature type="transmembrane region" description="Helical" evidence="1">
    <location>
        <begin position="113"/>
        <end position="132"/>
    </location>
</feature>
<dbReference type="Pfam" id="PF04892">
    <property type="entry name" value="VanZ"/>
    <property type="match status" value="1"/>
</dbReference>
<evidence type="ECO:0000256" key="1">
    <source>
        <dbReference type="SAM" id="Phobius"/>
    </source>
</evidence>
<dbReference type="PANTHER" id="PTHR28008:SF1">
    <property type="entry name" value="DOMAIN PROTEIN, PUTATIVE (AFU_ORTHOLOGUE AFUA_3G10980)-RELATED"/>
    <property type="match status" value="1"/>
</dbReference>
<reference evidence="3" key="1">
    <citation type="journal article" date="2014" name="Genome Announc.">
        <title>Draft Genome Sequences of Three Alkaliphilic Bacillus Strains, Bacillus wakoensis JCM 9140T, Bacillus akibai JCM 9157T, and Bacillus hemicellulosilyticus JCM 9152T.</title>
        <authorList>
            <person name="Yuki M."/>
            <person name="Oshima K."/>
            <person name="Suda W."/>
            <person name="Oshida Y."/>
            <person name="Kitamura K."/>
            <person name="Iida T."/>
            <person name="Hattori M."/>
            <person name="Ohkuma M."/>
        </authorList>
    </citation>
    <scope>NUCLEOTIDE SEQUENCE [LARGE SCALE GENOMIC DNA]</scope>
    <source>
        <strain evidence="3">JCM 9152</strain>
    </source>
</reference>
<comment type="caution">
    <text evidence="3">The sequence shown here is derived from an EMBL/GenBank/DDBJ whole genome shotgun (WGS) entry which is preliminary data.</text>
</comment>
<dbReference type="OrthoDB" id="291892at2"/>
<sequence length="148" mass="17396">MKKLNKWWIIAVSWCLAIAIATRRPGLTGESTESFFDFIVFIDPEIMNYFFRKGVHLASFGLLAIFFFMALDRIRRRKVRYYVAWILASIYGAIDEFHQSFLPDRTASVLDVFINSLGACLALMIVHICYISELEKRRRMLRSRQLEM</sequence>
<dbReference type="EMBL" id="BAUU01000018">
    <property type="protein sequence ID" value="GAE31331.1"/>
    <property type="molecule type" value="Genomic_DNA"/>
</dbReference>
<accession>W4QGX2</accession>
<keyword evidence="1" id="KW-1133">Transmembrane helix</keyword>
<dbReference type="InterPro" id="IPR006976">
    <property type="entry name" value="VanZ-like"/>
</dbReference>
<feature type="transmembrane region" description="Helical" evidence="1">
    <location>
        <begin position="49"/>
        <end position="70"/>
    </location>
</feature>
<dbReference type="STRING" id="1236971.JCM9152_2790"/>
<evidence type="ECO:0000313" key="3">
    <source>
        <dbReference type="EMBL" id="GAE31331.1"/>
    </source>
</evidence>
<dbReference type="AlphaFoldDB" id="W4QGX2"/>
<name>W4QGX2_9BACI</name>
<dbReference type="Proteomes" id="UP000018895">
    <property type="component" value="Unassembled WGS sequence"/>
</dbReference>
<evidence type="ECO:0000259" key="2">
    <source>
        <dbReference type="Pfam" id="PF04892"/>
    </source>
</evidence>
<dbReference type="RefSeq" id="WP_052015917.1">
    <property type="nucleotide sequence ID" value="NZ_BAUU01000018.1"/>
</dbReference>
<keyword evidence="1" id="KW-0472">Membrane</keyword>
<feature type="transmembrane region" description="Helical" evidence="1">
    <location>
        <begin position="82"/>
        <end position="101"/>
    </location>
</feature>
<gene>
    <name evidence="3" type="ORF">JCM9152_2790</name>
</gene>
<protein>
    <submittedName>
        <fullName evidence="3">Acetobutylicum phosphotransbutyrylase</fullName>
    </submittedName>
</protein>
<keyword evidence="4" id="KW-1185">Reference proteome</keyword>
<keyword evidence="1" id="KW-0812">Transmembrane</keyword>
<feature type="domain" description="VanZ-like" evidence="2">
    <location>
        <begin position="43"/>
        <end position="129"/>
    </location>
</feature>
<dbReference type="PANTHER" id="PTHR28008">
    <property type="entry name" value="DOMAIN PROTEIN, PUTATIVE (AFU_ORTHOLOGUE AFUA_3G10980)-RELATED"/>
    <property type="match status" value="1"/>
</dbReference>
<evidence type="ECO:0000313" key="4">
    <source>
        <dbReference type="Proteomes" id="UP000018895"/>
    </source>
</evidence>